<dbReference type="SUPFAM" id="SSF56059">
    <property type="entry name" value="Glutathione synthetase ATP-binding domain-like"/>
    <property type="match status" value="1"/>
</dbReference>
<sequence>MLRKVLVANRGEIALRIVRACRELGIGSVAIFSEADRDSTHVRVADEAFCVGPGPVPRSYLNVPNIISAALVSGCDAIHPGYGFLAENARFAEICADHGLKFIGPRPEIITAMGDKATAKRVMADAGVATTPGTDILATVELAREAAEKVGYPVLLKATAGGGGKGMRVVERPEDLERAFLGATAEAEASFKDGRVYMEKLIRDPRHIEVQVLADEYGEVVHLGERDCSIQKPSHQKLIEEAGAPNLSERARARLHEMAVLACRHVGYSNAGTLEFLSSGDDVFFMEMNTRIQVEHPVTEMVYGIDLVKEQIRIASGEPLGYTQSDLEPRGHAIECRINAEDARNNFAPQAGKLGAVIFPGGPGIRIDTHIFSGASVPPYYDSMLAKVIAFANTREQAIARMERALRETLVEGVATTTEMCLEILGTEGFRNGVYDIGFLPRLLAQRVG</sequence>
<dbReference type="PROSITE" id="PS00866">
    <property type="entry name" value="CPSASE_1"/>
    <property type="match status" value="1"/>
</dbReference>
<dbReference type="FunFam" id="3.30.1490.20:FF:000003">
    <property type="entry name" value="acetyl-CoA carboxylase isoform X1"/>
    <property type="match status" value="1"/>
</dbReference>
<dbReference type="SUPFAM" id="SSF52440">
    <property type="entry name" value="PreATP-grasp domain"/>
    <property type="match status" value="1"/>
</dbReference>
<comment type="caution">
    <text evidence="8">The sequence shown here is derived from an EMBL/GenBank/DDBJ whole genome shotgun (WGS) entry which is preliminary data.</text>
</comment>
<dbReference type="InterPro" id="IPR011054">
    <property type="entry name" value="Rudment_hybrid_motif"/>
</dbReference>
<evidence type="ECO:0000256" key="2">
    <source>
        <dbReference type="ARBA" id="ARBA00022723"/>
    </source>
</evidence>
<feature type="domain" description="Biotin carboxylation" evidence="7">
    <location>
        <begin position="1"/>
        <end position="445"/>
    </location>
</feature>
<evidence type="ECO:0000256" key="4">
    <source>
        <dbReference type="ARBA" id="ARBA00022840"/>
    </source>
</evidence>
<keyword evidence="1 8" id="KW-0436">Ligase</keyword>
<accession>E6Q4J7</accession>
<dbReference type="PANTHER" id="PTHR48095:SF2">
    <property type="entry name" value="BIOTIN CARBOXYLASE, CHLOROPLASTIC"/>
    <property type="match status" value="1"/>
</dbReference>
<dbReference type="InterPro" id="IPR005481">
    <property type="entry name" value="BC-like_N"/>
</dbReference>
<dbReference type="InterPro" id="IPR004549">
    <property type="entry name" value="Acetyl_CoA_COase_biotin_COase"/>
</dbReference>
<evidence type="ECO:0000259" key="7">
    <source>
        <dbReference type="PROSITE" id="PS50979"/>
    </source>
</evidence>
<name>E6Q4J7_9ZZZZ</name>
<dbReference type="NCBIfam" id="NF006367">
    <property type="entry name" value="PRK08591.1"/>
    <property type="match status" value="1"/>
</dbReference>
<evidence type="ECO:0000259" key="6">
    <source>
        <dbReference type="PROSITE" id="PS50975"/>
    </source>
</evidence>
<dbReference type="PROSITE" id="PS50975">
    <property type="entry name" value="ATP_GRASP"/>
    <property type="match status" value="1"/>
</dbReference>
<dbReference type="Gene3D" id="3.30.470.20">
    <property type="entry name" value="ATP-grasp fold, B domain"/>
    <property type="match status" value="1"/>
</dbReference>
<dbReference type="Pfam" id="PF00289">
    <property type="entry name" value="Biotin_carb_N"/>
    <property type="match status" value="1"/>
</dbReference>
<dbReference type="SMART" id="SM00878">
    <property type="entry name" value="Biotin_carb_C"/>
    <property type="match status" value="1"/>
</dbReference>
<dbReference type="InterPro" id="IPR016185">
    <property type="entry name" value="PreATP-grasp_dom_sf"/>
</dbReference>
<dbReference type="InterPro" id="IPR051602">
    <property type="entry name" value="ACC_Biotin_Carboxylase"/>
</dbReference>
<organism evidence="8">
    <name type="scientific">mine drainage metagenome</name>
    <dbReference type="NCBI Taxonomy" id="410659"/>
    <lineage>
        <taxon>unclassified sequences</taxon>
        <taxon>metagenomes</taxon>
        <taxon>ecological metagenomes</taxon>
    </lineage>
</organism>
<evidence type="ECO:0000313" key="8">
    <source>
        <dbReference type="EMBL" id="CBI02108.1"/>
    </source>
</evidence>
<dbReference type="PROSITE" id="PS50979">
    <property type="entry name" value="BC"/>
    <property type="match status" value="1"/>
</dbReference>
<keyword evidence="2" id="KW-0479">Metal-binding</keyword>
<dbReference type="InterPro" id="IPR005479">
    <property type="entry name" value="CPAse_ATP-bd"/>
</dbReference>
<dbReference type="PROSITE" id="PS00867">
    <property type="entry name" value="CPSASE_2"/>
    <property type="match status" value="1"/>
</dbReference>
<dbReference type="Pfam" id="PF02785">
    <property type="entry name" value="Biotin_carb_C"/>
    <property type="match status" value="1"/>
</dbReference>
<dbReference type="InterPro" id="IPR005482">
    <property type="entry name" value="Biotin_COase_C"/>
</dbReference>
<dbReference type="Pfam" id="PF02786">
    <property type="entry name" value="CPSase_L_D2"/>
    <property type="match status" value="1"/>
</dbReference>
<keyword evidence="3" id="KW-0547">Nucleotide-binding</keyword>
<dbReference type="NCBIfam" id="TIGR00514">
    <property type="entry name" value="accC"/>
    <property type="match status" value="1"/>
</dbReference>
<dbReference type="PANTHER" id="PTHR48095">
    <property type="entry name" value="PYRUVATE CARBOXYLASE SUBUNIT A"/>
    <property type="match status" value="1"/>
</dbReference>
<dbReference type="EMBL" id="CABO01000029">
    <property type="protein sequence ID" value="CBI02108.1"/>
    <property type="molecule type" value="Genomic_DNA"/>
</dbReference>
<proteinExistence type="predicted"/>
<evidence type="ECO:0000256" key="1">
    <source>
        <dbReference type="ARBA" id="ARBA00022598"/>
    </source>
</evidence>
<dbReference type="FunFam" id="3.40.50.20:FF:000010">
    <property type="entry name" value="Propionyl-CoA carboxylase subunit alpha"/>
    <property type="match status" value="1"/>
</dbReference>
<dbReference type="GO" id="GO:0005524">
    <property type="term" value="F:ATP binding"/>
    <property type="evidence" value="ECO:0007669"/>
    <property type="project" value="UniProtKB-KW"/>
</dbReference>
<evidence type="ECO:0000256" key="3">
    <source>
        <dbReference type="ARBA" id="ARBA00022741"/>
    </source>
</evidence>
<dbReference type="EC" id="6.4.1.2" evidence="8"/>
<keyword evidence="5" id="KW-0460">Magnesium</keyword>
<keyword evidence="4" id="KW-0067">ATP-binding</keyword>
<dbReference type="AlphaFoldDB" id="E6Q4J7"/>
<dbReference type="GO" id="GO:0003989">
    <property type="term" value="F:acetyl-CoA carboxylase activity"/>
    <property type="evidence" value="ECO:0007669"/>
    <property type="project" value="UniProtKB-EC"/>
</dbReference>
<reference evidence="8" key="1">
    <citation type="submission" date="2009-10" db="EMBL/GenBank/DDBJ databases">
        <title>Diversity of trophic interactions inside an arsenic-rich microbial ecosystem.</title>
        <authorList>
            <person name="Bertin P.N."/>
            <person name="Heinrich-Salmeron A."/>
            <person name="Pelletier E."/>
            <person name="Goulhen-Chollet F."/>
            <person name="Arsene-Ploetze F."/>
            <person name="Gallien S."/>
            <person name="Calteau A."/>
            <person name="Vallenet D."/>
            <person name="Casiot C."/>
            <person name="Chane-Woon-Ming B."/>
            <person name="Giloteaux L."/>
            <person name="Barakat M."/>
            <person name="Bonnefoy V."/>
            <person name="Bruneel O."/>
            <person name="Chandler M."/>
            <person name="Cleiss J."/>
            <person name="Duran R."/>
            <person name="Elbaz-Poulichet F."/>
            <person name="Fonknechten N."/>
            <person name="Lauga B."/>
            <person name="Mornico D."/>
            <person name="Ortet P."/>
            <person name="Schaeffer C."/>
            <person name="Siguier P."/>
            <person name="Alexander Thil Smith A."/>
            <person name="Van Dorsselaer A."/>
            <person name="Weissenbach J."/>
            <person name="Medigue C."/>
            <person name="Le Paslier D."/>
        </authorList>
    </citation>
    <scope>NUCLEOTIDE SEQUENCE</scope>
</reference>
<gene>
    <name evidence="8" type="primary">accC</name>
    <name evidence="8" type="ORF">CARN4_2304</name>
</gene>
<feature type="domain" description="ATP-grasp" evidence="6">
    <location>
        <begin position="120"/>
        <end position="316"/>
    </location>
</feature>
<protein>
    <submittedName>
        <fullName evidence="8">Acetyl-CoA carboxylase subunit (Biotin carboxylase subunit)</fullName>
        <ecNumber evidence="8">6.4.1.2</ecNumber>
    </submittedName>
</protein>
<dbReference type="InterPro" id="IPR011764">
    <property type="entry name" value="Biotin_carboxylation_dom"/>
</dbReference>
<evidence type="ECO:0000256" key="5">
    <source>
        <dbReference type="ARBA" id="ARBA00022842"/>
    </source>
</evidence>
<dbReference type="InterPro" id="IPR011761">
    <property type="entry name" value="ATP-grasp"/>
</dbReference>
<dbReference type="SUPFAM" id="SSF51246">
    <property type="entry name" value="Rudiment single hybrid motif"/>
    <property type="match status" value="1"/>
</dbReference>
<dbReference type="GO" id="GO:0046872">
    <property type="term" value="F:metal ion binding"/>
    <property type="evidence" value="ECO:0007669"/>
    <property type="project" value="UniProtKB-KW"/>
</dbReference>